<keyword evidence="1" id="KW-0805">Transcription regulation</keyword>
<dbReference type="InterPro" id="IPR036388">
    <property type="entry name" value="WH-like_DNA-bd_sf"/>
</dbReference>
<dbReference type="InterPro" id="IPR018490">
    <property type="entry name" value="cNMP-bd_dom_sf"/>
</dbReference>
<keyword evidence="3" id="KW-0010">Activator</keyword>
<dbReference type="GO" id="GO:0005829">
    <property type="term" value="C:cytosol"/>
    <property type="evidence" value="ECO:0007669"/>
    <property type="project" value="TreeGrafter"/>
</dbReference>
<organism evidence="7 8">
    <name type="scientific">Neobacillus vireti LMG 21834</name>
    <dbReference type="NCBI Taxonomy" id="1131730"/>
    <lineage>
        <taxon>Bacteria</taxon>
        <taxon>Bacillati</taxon>
        <taxon>Bacillota</taxon>
        <taxon>Bacilli</taxon>
        <taxon>Bacillales</taxon>
        <taxon>Bacillaceae</taxon>
        <taxon>Neobacillus</taxon>
    </lineage>
</organism>
<evidence type="ECO:0000259" key="5">
    <source>
        <dbReference type="PROSITE" id="PS50042"/>
    </source>
</evidence>
<dbReference type="PROSITE" id="PS50042">
    <property type="entry name" value="CNMP_BINDING_3"/>
    <property type="match status" value="1"/>
</dbReference>
<dbReference type="PANTHER" id="PTHR24567">
    <property type="entry name" value="CRP FAMILY TRANSCRIPTIONAL REGULATORY PROTEIN"/>
    <property type="match status" value="1"/>
</dbReference>
<keyword evidence="2" id="KW-0238">DNA-binding</keyword>
<dbReference type="EMBL" id="ALAN01000072">
    <property type="protein sequence ID" value="ETI68294.1"/>
    <property type="molecule type" value="Genomic_DNA"/>
</dbReference>
<dbReference type="InterPro" id="IPR036390">
    <property type="entry name" value="WH_DNA-bd_sf"/>
</dbReference>
<dbReference type="Gene3D" id="2.60.120.10">
    <property type="entry name" value="Jelly Rolls"/>
    <property type="match status" value="1"/>
</dbReference>
<dbReference type="InterPro" id="IPR000595">
    <property type="entry name" value="cNMP-bd_dom"/>
</dbReference>
<evidence type="ECO:0000313" key="8">
    <source>
        <dbReference type="Proteomes" id="UP000018877"/>
    </source>
</evidence>
<dbReference type="SMART" id="SM00419">
    <property type="entry name" value="HTH_CRP"/>
    <property type="match status" value="1"/>
</dbReference>
<dbReference type="GO" id="GO:0003700">
    <property type="term" value="F:DNA-binding transcription factor activity"/>
    <property type="evidence" value="ECO:0007669"/>
    <property type="project" value="TreeGrafter"/>
</dbReference>
<dbReference type="SUPFAM" id="SSF46785">
    <property type="entry name" value="Winged helix' DNA-binding domain"/>
    <property type="match status" value="1"/>
</dbReference>
<reference evidence="7 8" key="1">
    <citation type="journal article" date="2014" name="Environ. Microbiol.">
        <title>The nitrate-ammonifying and nosZ-carrying bacterium Bacillus vireti is a potent source and sink for nitric and nitrous oxide under high nitrate conditions.</title>
        <authorList>
            <person name="Mania D."/>
            <person name="Heylen K."/>
            <person name="van Spanning R.J."/>
            <person name="Frostegard A."/>
        </authorList>
    </citation>
    <scope>NUCLEOTIDE SEQUENCE [LARGE SCALE GENOMIC DNA]</scope>
    <source>
        <strain evidence="7 8">LMG 21834</strain>
    </source>
</reference>
<dbReference type="AlphaFoldDB" id="A0AB94IMK0"/>
<dbReference type="RefSeq" id="WP_024028819.1">
    <property type="nucleotide sequence ID" value="NZ_ALAN01000072.1"/>
</dbReference>
<gene>
    <name evidence="7" type="ORF">BAVI_13179</name>
</gene>
<dbReference type="CDD" id="cd00038">
    <property type="entry name" value="CAP_ED"/>
    <property type="match status" value="1"/>
</dbReference>
<comment type="caution">
    <text evidence="7">The sequence shown here is derived from an EMBL/GenBank/DDBJ whole genome shotgun (WGS) entry which is preliminary data.</text>
</comment>
<sequence>MRYEWEPFLIYSNKKTLAKGDILFSQGNKSSGFYYLAKGKMSIQLLSEDGKERIIDYVIDGYLLGQEGITEKPYSTTAVCDSDVLLYYFSAEAFTKICKEHPEANKIFMNILIYNIRSLVETIGMINKPFEQQMAYYFVQLYQKHNKSPFSISQNSLAKYIGTSRVTIYKIMHKWLDENIIARKGHMIHILDLNNLKALYIRNKAEVSL</sequence>
<dbReference type="Pfam" id="PF00027">
    <property type="entry name" value="cNMP_binding"/>
    <property type="match status" value="1"/>
</dbReference>
<dbReference type="PROSITE" id="PS51063">
    <property type="entry name" value="HTH_CRP_2"/>
    <property type="match status" value="1"/>
</dbReference>
<feature type="domain" description="HTH crp-type" evidence="6">
    <location>
        <begin position="128"/>
        <end position="194"/>
    </location>
</feature>
<dbReference type="Pfam" id="PF13545">
    <property type="entry name" value="HTH_Crp_2"/>
    <property type="match status" value="1"/>
</dbReference>
<name>A0AB94IMK0_9BACI</name>
<protein>
    <submittedName>
        <fullName evidence="7">Transcriptional regulator</fullName>
    </submittedName>
</protein>
<dbReference type="PANTHER" id="PTHR24567:SF26">
    <property type="entry name" value="REGULATORY PROTEIN YEIL"/>
    <property type="match status" value="1"/>
</dbReference>
<keyword evidence="4" id="KW-0804">Transcription</keyword>
<dbReference type="InterPro" id="IPR050397">
    <property type="entry name" value="Env_Response_Regulators"/>
</dbReference>
<evidence type="ECO:0000256" key="4">
    <source>
        <dbReference type="ARBA" id="ARBA00023163"/>
    </source>
</evidence>
<evidence type="ECO:0000259" key="6">
    <source>
        <dbReference type="PROSITE" id="PS51063"/>
    </source>
</evidence>
<dbReference type="InterPro" id="IPR014710">
    <property type="entry name" value="RmlC-like_jellyroll"/>
</dbReference>
<accession>A0AB94IMK0</accession>
<dbReference type="GO" id="GO:0003677">
    <property type="term" value="F:DNA binding"/>
    <property type="evidence" value="ECO:0007669"/>
    <property type="project" value="UniProtKB-KW"/>
</dbReference>
<dbReference type="Gene3D" id="1.10.10.10">
    <property type="entry name" value="Winged helix-like DNA-binding domain superfamily/Winged helix DNA-binding domain"/>
    <property type="match status" value="1"/>
</dbReference>
<evidence type="ECO:0000256" key="2">
    <source>
        <dbReference type="ARBA" id="ARBA00023125"/>
    </source>
</evidence>
<feature type="domain" description="Cyclic nucleotide-binding" evidence="5">
    <location>
        <begin position="15"/>
        <end position="97"/>
    </location>
</feature>
<dbReference type="InterPro" id="IPR012318">
    <property type="entry name" value="HTH_CRP"/>
</dbReference>
<evidence type="ECO:0000256" key="3">
    <source>
        <dbReference type="ARBA" id="ARBA00023159"/>
    </source>
</evidence>
<evidence type="ECO:0000313" key="7">
    <source>
        <dbReference type="EMBL" id="ETI68294.1"/>
    </source>
</evidence>
<dbReference type="SUPFAM" id="SSF51206">
    <property type="entry name" value="cAMP-binding domain-like"/>
    <property type="match status" value="1"/>
</dbReference>
<keyword evidence="8" id="KW-1185">Reference proteome</keyword>
<proteinExistence type="predicted"/>
<dbReference type="Proteomes" id="UP000018877">
    <property type="component" value="Unassembled WGS sequence"/>
</dbReference>
<evidence type="ECO:0000256" key="1">
    <source>
        <dbReference type="ARBA" id="ARBA00023015"/>
    </source>
</evidence>